<keyword evidence="3" id="KW-0805">Transcription regulation</keyword>
<protein>
    <submittedName>
        <fullName evidence="9">LytTR family DNA-binding domain-containing protein</fullName>
    </submittedName>
</protein>
<dbReference type="InterPro" id="IPR039420">
    <property type="entry name" value="WalR-like"/>
</dbReference>
<keyword evidence="10" id="KW-1185">Reference proteome</keyword>
<dbReference type="PANTHER" id="PTHR48111">
    <property type="entry name" value="REGULATOR OF RPOS"/>
    <property type="match status" value="1"/>
</dbReference>
<evidence type="ECO:0000256" key="2">
    <source>
        <dbReference type="ARBA" id="ARBA00023012"/>
    </source>
</evidence>
<dbReference type="InterPro" id="IPR007492">
    <property type="entry name" value="LytTR_DNA-bd_dom"/>
</dbReference>
<dbReference type="InterPro" id="IPR001789">
    <property type="entry name" value="Sig_transdc_resp-reg_receiver"/>
</dbReference>
<dbReference type="Gene3D" id="3.40.50.2300">
    <property type="match status" value="1"/>
</dbReference>
<gene>
    <name evidence="9" type="ORF">GCM10009111_27300</name>
</gene>
<dbReference type="InterPro" id="IPR011006">
    <property type="entry name" value="CheY-like_superfamily"/>
</dbReference>
<dbReference type="PANTHER" id="PTHR48111:SF1">
    <property type="entry name" value="TWO-COMPONENT RESPONSE REGULATOR ORR33"/>
    <property type="match status" value="1"/>
</dbReference>
<feature type="domain" description="HTH LytTR-type" evidence="8">
    <location>
        <begin position="154"/>
        <end position="258"/>
    </location>
</feature>
<evidence type="ECO:0000313" key="10">
    <source>
        <dbReference type="Proteomes" id="UP001500021"/>
    </source>
</evidence>
<dbReference type="SUPFAM" id="SSF52172">
    <property type="entry name" value="CheY-like"/>
    <property type="match status" value="1"/>
</dbReference>
<dbReference type="SMART" id="SM00850">
    <property type="entry name" value="LytTR"/>
    <property type="match status" value="1"/>
</dbReference>
<evidence type="ECO:0000259" key="7">
    <source>
        <dbReference type="PROSITE" id="PS50110"/>
    </source>
</evidence>
<accession>A0ABP3WKQ7</accession>
<evidence type="ECO:0000256" key="1">
    <source>
        <dbReference type="ARBA" id="ARBA00022553"/>
    </source>
</evidence>
<reference evidence="10" key="1">
    <citation type="journal article" date="2019" name="Int. J. Syst. Evol. Microbiol.">
        <title>The Global Catalogue of Microorganisms (GCM) 10K type strain sequencing project: providing services to taxonomists for standard genome sequencing and annotation.</title>
        <authorList>
            <consortium name="The Broad Institute Genomics Platform"/>
            <consortium name="The Broad Institute Genome Sequencing Center for Infectious Disease"/>
            <person name="Wu L."/>
            <person name="Ma J."/>
        </authorList>
    </citation>
    <scope>NUCLEOTIDE SEQUENCE [LARGE SCALE GENOMIC DNA]</scope>
    <source>
        <strain evidence="10">JCM 15608</strain>
    </source>
</reference>
<dbReference type="Proteomes" id="UP001500021">
    <property type="component" value="Unassembled WGS sequence"/>
</dbReference>
<evidence type="ECO:0000256" key="5">
    <source>
        <dbReference type="ARBA" id="ARBA00023163"/>
    </source>
</evidence>
<evidence type="ECO:0000256" key="6">
    <source>
        <dbReference type="PROSITE-ProRule" id="PRU00169"/>
    </source>
</evidence>
<organism evidence="9 10">
    <name type="scientific">Colwellia asteriadis</name>
    <dbReference type="NCBI Taxonomy" id="517723"/>
    <lineage>
        <taxon>Bacteria</taxon>
        <taxon>Pseudomonadati</taxon>
        <taxon>Pseudomonadota</taxon>
        <taxon>Gammaproteobacteria</taxon>
        <taxon>Alteromonadales</taxon>
        <taxon>Colwelliaceae</taxon>
        <taxon>Colwellia</taxon>
    </lineage>
</organism>
<keyword evidence="5" id="KW-0804">Transcription</keyword>
<dbReference type="EMBL" id="BAAAFA010000009">
    <property type="protein sequence ID" value="GAA0820994.1"/>
    <property type="molecule type" value="Genomic_DNA"/>
</dbReference>
<evidence type="ECO:0000259" key="8">
    <source>
        <dbReference type="PROSITE" id="PS50930"/>
    </source>
</evidence>
<dbReference type="SMART" id="SM00448">
    <property type="entry name" value="REC"/>
    <property type="match status" value="1"/>
</dbReference>
<evidence type="ECO:0000256" key="3">
    <source>
        <dbReference type="ARBA" id="ARBA00023015"/>
    </source>
</evidence>
<dbReference type="PROSITE" id="PS50930">
    <property type="entry name" value="HTH_LYTTR"/>
    <property type="match status" value="1"/>
</dbReference>
<evidence type="ECO:0000256" key="4">
    <source>
        <dbReference type="ARBA" id="ARBA00023125"/>
    </source>
</evidence>
<feature type="modified residue" description="4-aspartylphosphate" evidence="6">
    <location>
        <position position="57"/>
    </location>
</feature>
<comment type="caution">
    <text evidence="9">The sequence shown here is derived from an EMBL/GenBank/DDBJ whole genome shotgun (WGS) entry which is preliminary data.</text>
</comment>
<dbReference type="PROSITE" id="PS50110">
    <property type="entry name" value="RESPONSE_REGULATORY"/>
    <property type="match status" value="1"/>
</dbReference>
<dbReference type="Pfam" id="PF04397">
    <property type="entry name" value="LytTR"/>
    <property type="match status" value="1"/>
</dbReference>
<keyword evidence="1 6" id="KW-0597">Phosphoprotein</keyword>
<keyword evidence="4 9" id="KW-0238">DNA-binding</keyword>
<dbReference type="RefSeq" id="WP_343818144.1">
    <property type="nucleotide sequence ID" value="NZ_BAAAFA010000009.1"/>
</dbReference>
<dbReference type="GO" id="GO:0003677">
    <property type="term" value="F:DNA binding"/>
    <property type="evidence" value="ECO:0007669"/>
    <property type="project" value="UniProtKB-KW"/>
</dbReference>
<sequence>MDNQLNAIIIDDERMARQELLRLLKKHPHIHVVAQAENIEQGFDAIEIHQPDIVFLDIEMPGGTGLTLAEKLQGKYPIVFCTAYDEFAVDAFALNAIDYLVKPVVPERLADTIVKFTAHKEKAHKLKQETVNKNAVDEEESLPPEPTLADDFKLMVKFGDHMKIIRLGDIFRFESIGNHAAIYTSQGKAYIHSSLNKIEAKLDDNTYFRASRVDILRLDAIEKLEQTINYGLLAQLKNNVDVEISRRQASKLKTQLGFPT</sequence>
<keyword evidence="2" id="KW-0902">Two-component regulatory system</keyword>
<evidence type="ECO:0000313" key="9">
    <source>
        <dbReference type="EMBL" id="GAA0820994.1"/>
    </source>
</evidence>
<dbReference type="Pfam" id="PF00072">
    <property type="entry name" value="Response_reg"/>
    <property type="match status" value="1"/>
</dbReference>
<proteinExistence type="predicted"/>
<dbReference type="Gene3D" id="2.40.50.1020">
    <property type="entry name" value="LytTr DNA-binding domain"/>
    <property type="match status" value="1"/>
</dbReference>
<feature type="domain" description="Response regulatory" evidence="7">
    <location>
        <begin position="6"/>
        <end position="117"/>
    </location>
</feature>
<name>A0ABP3WKQ7_9GAMM</name>